<dbReference type="PANTHER" id="PTHR47738:SF3">
    <property type="entry name" value="PHOSPHOTRANSFERASE SYSTEM MANNITOL_FRUCTOSE-SPECIFIC IIA DOMAIN CONTAINING PROTEIN"/>
    <property type="match status" value="1"/>
</dbReference>
<evidence type="ECO:0000313" key="2">
    <source>
        <dbReference type="EMBL" id="VBB05077.1"/>
    </source>
</evidence>
<name>A0A498R2N1_9FIRM</name>
<dbReference type="AlphaFoldDB" id="A0A498R2N1"/>
<gene>
    <name evidence="2" type="ORF">LUCI_0283</name>
</gene>
<proteinExistence type="predicted"/>
<dbReference type="GO" id="GO:0016740">
    <property type="term" value="F:transferase activity"/>
    <property type="evidence" value="ECO:0007669"/>
    <property type="project" value="UniProtKB-KW"/>
</dbReference>
<reference evidence="2 3" key="1">
    <citation type="submission" date="2018-06" db="EMBL/GenBank/DDBJ databases">
        <authorList>
            <person name="Strepis N."/>
        </authorList>
    </citation>
    <scope>NUCLEOTIDE SEQUENCE [LARGE SCALE GENOMIC DNA]</scope>
    <source>
        <strain evidence="2">LUCI</strain>
    </source>
</reference>
<feature type="domain" description="PTS EIIA type-2" evidence="1">
    <location>
        <begin position="1"/>
        <end position="147"/>
    </location>
</feature>
<dbReference type="RefSeq" id="WP_122626084.1">
    <property type="nucleotide sequence ID" value="NZ_UPPP01000052.1"/>
</dbReference>
<organism evidence="2 3">
    <name type="scientific">Lucifera butyrica</name>
    <dbReference type="NCBI Taxonomy" id="1351585"/>
    <lineage>
        <taxon>Bacteria</taxon>
        <taxon>Bacillati</taxon>
        <taxon>Bacillota</taxon>
        <taxon>Negativicutes</taxon>
        <taxon>Veillonellales</taxon>
        <taxon>Veillonellaceae</taxon>
        <taxon>Lucifera</taxon>
    </lineage>
</organism>
<dbReference type="CDD" id="cd00211">
    <property type="entry name" value="PTS_IIA_fru"/>
    <property type="match status" value="1"/>
</dbReference>
<evidence type="ECO:0000259" key="1">
    <source>
        <dbReference type="PROSITE" id="PS51094"/>
    </source>
</evidence>
<keyword evidence="2" id="KW-0670">Pyruvate</keyword>
<dbReference type="InterPro" id="IPR002178">
    <property type="entry name" value="PTS_EIIA_type-2_dom"/>
</dbReference>
<dbReference type="PROSITE" id="PS51094">
    <property type="entry name" value="PTS_EIIA_TYPE_2"/>
    <property type="match status" value="1"/>
</dbReference>
<dbReference type="EMBL" id="UPPP01000052">
    <property type="protein sequence ID" value="VBB05077.1"/>
    <property type="molecule type" value="Genomic_DNA"/>
</dbReference>
<dbReference type="PANTHER" id="PTHR47738">
    <property type="entry name" value="PTS SYSTEM FRUCTOSE-LIKE EIIA COMPONENT-RELATED"/>
    <property type="match status" value="1"/>
</dbReference>
<dbReference type="Proteomes" id="UP000277811">
    <property type="component" value="Unassembled WGS sequence"/>
</dbReference>
<evidence type="ECO:0000313" key="3">
    <source>
        <dbReference type="Proteomes" id="UP000277811"/>
    </source>
</evidence>
<keyword evidence="2" id="KW-0808">Transferase</keyword>
<dbReference type="InterPro" id="IPR051541">
    <property type="entry name" value="PTS_SugarTrans_NitroReg"/>
</dbReference>
<accession>A0A498R2N1</accession>
<dbReference type="Pfam" id="PF00359">
    <property type="entry name" value="PTS_EIIA_2"/>
    <property type="match status" value="1"/>
</dbReference>
<dbReference type="OrthoDB" id="1633991at2"/>
<sequence>MLDLDLIKLNLKAATAAEVIKTLGELMAAKQYVKDSYVAAVLEREKNLPTGLLIGDQGVAIPHTDSAHVNQSKIAVASLRSPAVFHLMVSPGEKIDVSLVFLLAVKEPASQVQLLKNLMAVFQNRELLIKLKRAGTSEEVARLLGSLDL</sequence>
<protein>
    <submittedName>
        <fullName evidence="2">Phosphoenolpyruvate-dependent sugar phosphotransferase system eiia 2</fullName>
    </submittedName>
</protein>
<dbReference type="InterPro" id="IPR016152">
    <property type="entry name" value="PTrfase/Anion_transptr"/>
</dbReference>
<dbReference type="Gene3D" id="3.40.930.10">
    <property type="entry name" value="Mannitol-specific EII, Chain A"/>
    <property type="match status" value="1"/>
</dbReference>
<keyword evidence="3" id="KW-1185">Reference proteome</keyword>
<dbReference type="SUPFAM" id="SSF55804">
    <property type="entry name" value="Phoshotransferase/anion transport protein"/>
    <property type="match status" value="1"/>
</dbReference>